<protein>
    <submittedName>
        <fullName evidence="1">Uncharacterized protein</fullName>
    </submittedName>
</protein>
<accession>A0A0H5E5M3</accession>
<organism evidence="1 2">
    <name type="scientific">Estrella lausannensis</name>
    <dbReference type="NCBI Taxonomy" id="483423"/>
    <lineage>
        <taxon>Bacteria</taxon>
        <taxon>Pseudomonadati</taxon>
        <taxon>Chlamydiota</taxon>
        <taxon>Chlamydiia</taxon>
        <taxon>Parachlamydiales</taxon>
        <taxon>Candidatus Criblamydiaceae</taxon>
        <taxon>Estrella</taxon>
    </lineage>
</organism>
<name>A0A0H5E5M3_9BACT</name>
<proteinExistence type="predicted"/>
<reference evidence="2" key="1">
    <citation type="submission" date="2015-06" db="EMBL/GenBank/DDBJ databases">
        <authorList>
            <person name="Bertelli C."/>
        </authorList>
    </citation>
    <scope>NUCLEOTIDE SEQUENCE [LARGE SCALE GENOMIC DNA]</scope>
    <source>
        <strain evidence="2">CRIB-30</strain>
    </source>
</reference>
<evidence type="ECO:0000313" key="1">
    <source>
        <dbReference type="EMBL" id="CRX38535.1"/>
    </source>
</evidence>
<keyword evidence="2" id="KW-1185">Reference proteome</keyword>
<sequence length="400" mass="45263">MFSLNRVVDFSSNAGLYPPPIVPLRESVLKSTYLEKMHSVTAAIPGFLPSYPQNLHLQSQDPVLPAGLVGREMTVPRDALFQQSEEVSVFFKPLTEQQPEWKGEGQFEEVSTGGVARGLEAPKRGKLSSSPDEMGRKIIGVNDDQRLPFVGRERPFSTIMLEELGEEEEPVSIEEEMKQPHFPLTPGEEPYLVPLAADYQEIEAPKIRFQGKDVHFYPTDTVLKVHKQFLKARGSDLNLTFETFVNRQEIAKRLKITEDTTQYLPEKFLVQNKMAHIFNQQITRGEQQEPLNVKAKHIFVVDAKGRLMIATKHRSGKRGRTQHSSLAQGAAVRAAGIMSLQDGGVYRFENLSGHYRSGRDSLTEVAYWITRQGFKYQVVRDDVYMHPDAGLTRLLDLKLV</sequence>
<dbReference type="Proteomes" id="UP000220251">
    <property type="component" value="Unassembled WGS sequence"/>
</dbReference>
<gene>
    <name evidence="1" type="ORF">ELAC_1193</name>
</gene>
<dbReference type="AlphaFoldDB" id="A0A0H5E5M3"/>
<evidence type="ECO:0000313" key="2">
    <source>
        <dbReference type="Proteomes" id="UP000220251"/>
    </source>
</evidence>
<dbReference type="EMBL" id="CWGJ01000012">
    <property type="protein sequence ID" value="CRX38535.1"/>
    <property type="molecule type" value="Genomic_DNA"/>
</dbReference>